<dbReference type="InterPro" id="IPR044867">
    <property type="entry name" value="DEUBAD_dom"/>
</dbReference>
<feature type="compositionally biased region" description="Polar residues" evidence="8">
    <location>
        <begin position="19"/>
        <end position="32"/>
    </location>
</feature>
<evidence type="ECO:0000256" key="3">
    <source>
        <dbReference type="ARBA" id="ARBA00022771"/>
    </source>
</evidence>
<feature type="region of interest" description="Disordered" evidence="8">
    <location>
        <begin position="1"/>
        <end position="162"/>
    </location>
</feature>
<accession>A0A6A6H511</accession>
<evidence type="ECO:0000256" key="6">
    <source>
        <dbReference type="ARBA" id="ARBA00023163"/>
    </source>
</evidence>
<name>A0A6A6H511_VIRVR</name>
<feature type="compositionally biased region" description="Low complexity" evidence="8">
    <location>
        <begin position="135"/>
        <end position="145"/>
    </location>
</feature>
<evidence type="ECO:0000256" key="4">
    <source>
        <dbReference type="ARBA" id="ARBA00022833"/>
    </source>
</evidence>
<dbReference type="OrthoDB" id="2289918at2759"/>
<dbReference type="GO" id="GO:0005634">
    <property type="term" value="C:nucleus"/>
    <property type="evidence" value="ECO:0007669"/>
    <property type="project" value="UniProtKB-SubCell"/>
</dbReference>
<evidence type="ECO:0000313" key="11">
    <source>
        <dbReference type="Proteomes" id="UP000800092"/>
    </source>
</evidence>
<dbReference type="GO" id="GO:0008270">
    <property type="term" value="F:zinc ion binding"/>
    <property type="evidence" value="ECO:0007669"/>
    <property type="project" value="UniProtKB-KW"/>
</dbReference>
<evidence type="ECO:0000313" key="10">
    <source>
        <dbReference type="EMBL" id="KAF2233105.1"/>
    </source>
</evidence>
<dbReference type="PROSITE" id="PS51916">
    <property type="entry name" value="DEUBAD"/>
    <property type="match status" value="1"/>
</dbReference>
<dbReference type="InterPro" id="IPR028020">
    <property type="entry name" value="ASX_DEUBAD_dom"/>
</dbReference>
<evidence type="ECO:0000256" key="2">
    <source>
        <dbReference type="ARBA" id="ARBA00022723"/>
    </source>
</evidence>
<evidence type="ECO:0000256" key="1">
    <source>
        <dbReference type="ARBA" id="ARBA00004123"/>
    </source>
</evidence>
<dbReference type="AlphaFoldDB" id="A0A6A6H511"/>
<feature type="compositionally biased region" description="Basic and acidic residues" evidence="8">
    <location>
        <begin position="148"/>
        <end position="159"/>
    </location>
</feature>
<dbReference type="Pfam" id="PF13919">
    <property type="entry name" value="ASXH"/>
    <property type="match status" value="1"/>
</dbReference>
<feature type="compositionally biased region" description="Basic and acidic residues" evidence="8">
    <location>
        <begin position="295"/>
        <end position="324"/>
    </location>
</feature>
<keyword evidence="5" id="KW-0805">Transcription regulation</keyword>
<feature type="region of interest" description="Disordered" evidence="8">
    <location>
        <begin position="285"/>
        <end position="324"/>
    </location>
</feature>
<protein>
    <recommendedName>
        <fullName evidence="9">DEUBAD domain-containing protein</fullName>
    </recommendedName>
</protein>
<comment type="subcellular location">
    <subcellularLocation>
        <location evidence="1">Nucleus</location>
    </subcellularLocation>
</comment>
<feature type="domain" description="DEUBAD" evidence="9">
    <location>
        <begin position="165"/>
        <end position="280"/>
    </location>
</feature>
<dbReference type="EMBL" id="ML991809">
    <property type="protein sequence ID" value="KAF2233105.1"/>
    <property type="molecule type" value="Genomic_DNA"/>
</dbReference>
<keyword evidence="6" id="KW-0804">Transcription</keyword>
<keyword evidence="3" id="KW-0863">Zinc-finger</keyword>
<gene>
    <name evidence="10" type="ORF">EV356DRAFT_503948</name>
</gene>
<feature type="compositionally biased region" description="Low complexity" evidence="8">
    <location>
        <begin position="87"/>
        <end position="98"/>
    </location>
</feature>
<feature type="compositionally biased region" description="Basic residues" evidence="8">
    <location>
        <begin position="33"/>
        <end position="44"/>
    </location>
</feature>
<feature type="compositionally biased region" description="Basic and acidic residues" evidence="8">
    <location>
        <begin position="122"/>
        <end position="131"/>
    </location>
</feature>
<reference evidence="10" key="1">
    <citation type="journal article" date="2020" name="Stud. Mycol.">
        <title>101 Dothideomycetes genomes: a test case for predicting lifestyles and emergence of pathogens.</title>
        <authorList>
            <person name="Haridas S."/>
            <person name="Albert R."/>
            <person name="Binder M."/>
            <person name="Bloem J."/>
            <person name="Labutti K."/>
            <person name="Salamov A."/>
            <person name="Andreopoulos B."/>
            <person name="Baker S."/>
            <person name="Barry K."/>
            <person name="Bills G."/>
            <person name="Bluhm B."/>
            <person name="Cannon C."/>
            <person name="Castanera R."/>
            <person name="Culley D."/>
            <person name="Daum C."/>
            <person name="Ezra D."/>
            <person name="Gonzalez J."/>
            <person name="Henrissat B."/>
            <person name="Kuo A."/>
            <person name="Liang C."/>
            <person name="Lipzen A."/>
            <person name="Lutzoni F."/>
            <person name="Magnuson J."/>
            <person name="Mondo S."/>
            <person name="Nolan M."/>
            <person name="Ohm R."/>
            <person name="Pangilinan J."/>
            <person name="Park H.-J."/>
            <person name="Ramirez L."/>
            <person name="Alfaro M."/>
            <person name="Sun H."/>
            <person name="Tritt A."/>
            <person name="Yoshinaga Y."/>
            <person name="Zwiers L.-H."/>
            <person name="Turgeon B."/>
            <person name="Goodwin S."/>
            <person name="Spatafora J."/>
            <person name="Crous P."/>
            <person name="Grigoriev I."/>
        </authorList>
    </citation>
    <scope>NUCLEOTIDE SEQUENCE</scope>
    <source>
        <strain evidence="10">Tuck. ex Michener</strain>
    </source>
</reference>
<keyword evidence="7" id="KW-0539">Nucleus</keyword>
<organism evidence="10 11">
    <name type="scientific">Viridothelium virens</name>
    <name type="common">Speckled blister lichen</name>
    <name type="synonym">Trypethelium virens</name>
    <dbReference type="NCBI Taxonomy" id="1048519"/>
    <lineage>
        <taxon>Eukaryota</taxon>
        <taxon>Fungi</taxon>
        <taxon>Dikarya</taxon>
        <taxon>Ascomycota</taxon>
        <taxon>Pezizomycotina</taxon>
        <taxon>Dothideomycetes</taxon>
        <taxon>Dothideomycetes incertae sedis</taxon>
        <taxon>Trypetheliales</taxon>
        <taxon>Trypetheliaceae</taxon>
        <taxon>Viridothelium</taxon>
    </lineage>
</organism>
<evidence type="ECO:0000256" key="8">
    <source>
        <dbReference type="SAM" id="MobiDB-lite"/>
    </source>
</evidence>
<keyword evidence="11" id="KW-1185">Reference proteome</keyword>
<dbReference type="Proteomes" id="UP000800092">
    <property type="component" value="Unassembled WGS sequence"/>
</dbReference>
<evidence type="ECO:0000259" key="9">
    <source>
        <dbReference type="PROSITE" id="PS51916"/>
    </source>
</evidence>
<keyword evidence="2" id="KW-0479">Metal-binding</keyword>
<keyword evidence="4" id="KW-0862">Zinc</keyword>
<evidence type="ECO:0000256" key="5">
    <source>
        <dbReference type="ARBA" id="ARBA00023015"/>
    </source>
</evidence>
<evidence type="ECO:0000256" key="7">
    <source>
        <dbReference type="ARBA" id="ARBA00023242"/>
    </source>
</evidence>
<sequence length="324" mass="35647">MSSSSLSELDSDAIKSPKAQGTPQQKSSSNKGAQKKAQRTRKSSRTPNPTQPAKKPSPGQGGPQPDSGEKPKKRSPAEAGLETSPQPRKAAARASPSKKPSPPRAGPQQNSRPSRTKTRPSRLVEEIEAKPAKPSKPAASAPAAAKGKKAEKWDADHVVHSSNSRLVRLTASQLKKVLLDTRTWACLSAEEKDELVAMLPEQSLPRLLEDNTEPDMLHEYLRYNEVFSDDVGRFLEQLEHGELDPGWQKKAAEAMEMRARGDFDEWKEREYEEYWGQKHEFVPITSGTGGGKVGESLKGKATEEAKAEKKVEREQGKKENGKEL</sequence>
<proteinExistence type="predicted"/>